<evidence type="ECO:0000256" key="1">
    <source>
        <dbReference type="SAM" id="MobiDB-lite"/>
    </source>
</evidence>
<proteinExistence type="predicted"/>
<evidence type="ECO:0000313" key="3">
    <source>
        <dbReference type="Proteomes" id="UP000078540"/>
    </source>
</evidence>
<gene>
    <name evidence="2" type="ORF">ALC53_04966</name>
</gene>
<reference evidence="2 3" key="1">
    <citation type="submission" date="2015-09" db="EMBL/GenBank/DDBJ databases">
        <title>Atta colombica WGS genome.</title>
        <authorList>
            <person name="Nygaard S."/>
            <person name="Hu H."/>
            <person name="Boomsma J."/>
            <person name="Zhang G."/>
        </authorList>
    </citation>
    <scope>NUCLEOTIDE SEQUENCE [LARGE SCALE GENOMIC DNA]</scope>
    <source>
        <strain evidence="2">Treedump-2</strain>
        <tissue evidence="2">Whole body</tissue>
    </source>
</reference>
<organism evidence="2 3">
    <name type="scientific">Atta colombica</name>
    <dbReference type="NCBI Taxonomy" id="520822"/>
    <lineage>
        <taxon>Eukaryota</taxon>
        <taxon>Metazoa</taxon>
        <taxon>Ecdysozoa</taxon>
        <taxon>Arthropoda</taxon>
        <taxon>Hexapoda</taxon>
        <taxon>Insecta</taxon>
        <taxon>Pterygota</taxon>
        <taxon>Neoptera</taxon>
        <taxon>Endopterygota</taxon>
        <taxon>Hymenoptera</taxon>
        <taxon>Apocrita</taxon>
        <taxon>Aculeata</taxon>
        <taxon>Formicoidea</taxon>
        <taxon>Formicidae</taxon>
        <taxon>Myrmicinae</taxon>
        <taxon>Atta</taxon>
    </lineage>
</organism>
<evidence type="ECO:0000313" key="2">
    <source>
        <dbReference type="EMBL" id="KYM85177.1"/>
    </source>
</evidence>
<protein>
    <submittedName>
        <fullName evidence="2">Uncharacterized protein</fullName>
    </submittedName>
</protein>
<feature type="compositionally biased region" description="Basic and acidic residues" evidence="1">
    <location>
        <begin position="41"/>
        <end position="57"/>
    </location>
</feature>
<dbReference type="Proteomes" id="UP000078540">
    <property type="component" value="Unassembled WGS sequence"/>
</dbReference>
<feature type="region of interest" description="Disordered" evidence="1">
    <location>
        <begin position="1"/>
        <end position="59"/>
    </location>
</feature>
<keyword evidence="3" id="KW-1185">Reference proteome</keyword>
<dbReference type="EMBL" id="KQ976455">
    <property type="protein sequence ID" value="KYM85177.1"/>
    <property type="molecule type" value="Genomic_DNA"/>
</dbReference>
<sequence>MHLIGTCRRSSARRTRKSPVGRVHQVSRDGSQNVLNGRSRATLDHPRRGKGEKDQRIVRSRKKRGVELVEYATIPEDLPEVMRPVSCPRESKRCATNHEIKVYDIGGMGQRLGHGRDG</sequence>
<dbReference type="AlphaFoldDB" id="A0A195BKG7"/>
<name>A0A195BKG7_9HYME</name>
<feature type="compositionally biased region" description="Basic residues" evidence="1">
    <location>
        <begin position="10"/>
        <end position="19"/>
    </location>
</feature>
<accession>A0A195BKG7</accession>